<dbReference type="EMBL" id="JANGEW010000183">
    <property type="protein sequence ID" value="MCQ5343746.1"/>
    <property type="molecule type" value="Genomic_DNA"/>
</dbReference>
<dbReference type="GO" id="GO:0005524">
    <property type="term" value="F:ATP binding"/>
    <property type="evidence" value="ECO:0007669"/>
    <property type="project" value="UniProtKB-KW"/>
</dbReference>
<proteinExistence type="predicted"/>
<feature type="non-terminal residue" evidence="1">
    <location>
        <position position="1"/>
    </location>
</feature>
<reference evidence="1 2" key="1">
    <citation type="submission" date="2022-06" db="EMBL/GenBank/DDBJ databases">
        <title>Isolation of gut microbiota from human fecal samples.</title>
        <authorList>
            <person name="Pamer E.G."/>
            <person name="Barat B."/>
            <person name="Waligurski E."/>
            <person name="Medina S."/>
            <person name="Paddock L."/>
            <person name="Mostad J."/>
        </authorList>
    </citation>
    <scope>NUCLEOTIDE SEQUENCE [LARGE SCALE GENOMIC DNA]</scope>
    <source>
        <strain evidence="1 2">DFI.1.1</strain>
    </source>
</reference>
<protein>
    <submittedName>
        <fullName evidence="1">ATP-binding protein</fullName>
    </submittedName>
</protein>
<feature type="non-terminal residue" evidence="1">
    <location>
        <position position="75"/>
    </location>
</feature>
<organism evidence="1 2">
    <name type="scientific">Megasphaera massiliensis</name>
    <dbReference type="NCBI Taxonomy" id="1232428"/>
    <lineage>
        <taxon>Bacteria</taxon>
        <taxon>Bacillati</taxon>
        <taxon>Bacillota</taxon>
        <taxon>Negativicutes</taxon>
        <taxon>Veillonellales</taxon>
        <taxon>Veillonellaceae</taxon>
        <taxon>Megasphaera</taxon>
    </lineage>
</organism>
<keyword evidence="2" id="KW-1185">Reference proteome</keyword>
<name>A0ABT1SV55_9FIRM</name>
<accession>A0ABT1SV55</accession>
<gene>
    <name evidence="1" type="ORF">NE675_12065</name>
</gene>
<keyword evidence="1" id="KW-0067">ATP-binding</keyword>
<keyword evidence="1" id="KW-0547">Nucleotide-binding</keyword>
<evidence type="ECO:0000313" key="1">
    <source>
        <dbReference type="EMBL" id="MCQ5343746.1"/>
    </source>
</evidence>
<dbReference type="Pfam" id="PF13177">
    <property type="entry name" value="DNA_pol3_delta2"/>
    <property type="match status" value="1"/>
</dbReference>
<sequence>GVLALDGERGRRRICIFDHVETMNVEFAYRMLKTLEEPPSGVCFILGTDQPDLLLPPILSRGVTVTFDTVGADEM</sequence>
<evidence type="ECO:0000313" key="2">
    <source>
        <dbReference type="Proteomes" id="UP001206692"/>
    </source>
</evidence>
<dbReference type="InterPro" id="IPR027417">
    <property type="entry name" value="P-loop_NTPase"/>
</dbReference>
<dbReference type="SUPFAM" id="SSF52540">
    <property type="entry name" value="P-loop containing nucleoside triphosphate hydrolases"/>
    <property type="match status" value="1"/>
</dbReference>
<dbReference type="Proteomes" id="UP001206692">
    <property type="component" value="Unassembled WGS sequence"/>
</dbReference>
<dbReference type="Gene3D" id="3.40.50.300">
    <property type="entry name" value="P-loop containing nucleotide triphosphate hydrolases"/>
    <property type="match status" value="1"/>
</dbReference>
<comment type="caution">
    <text evidence="1">The sequence shown here is derived from an EMBL/GenBank/DDBJ whole genome shotgun (WGS) entry which is preliminary data.</text>
</comment>